<evidence type="ECO:0000313" key="3">
    <source>
        <dbReference type="Proteomes" id="UP000264353"/>
    </source>
</evidence>
<feature type="domain" description="F-box associated beta-propeller type 3" evidence="1">
    <location>
        <begin position="41"/>
        <end position="129"/>
    </location>
</feature>
<dbReference type="EMBL" id="CM010635">
    <property type="protein sequence ID" value="RID49291.1"/>
    <property type="molecule type" value="Genomic_DNA"/>
</dbReference>
<sequence>MIVPAESIARFHCVSKLWRSILRHRHDFTELFMARSITRPRLLFTFKVEDKLLIFSSTQPQNVGGDNCSLVATRYKDFPKHFPTENRDDLKKGSDSCNPVTGEFIDLAKVKAAGTERSYIGYDPIKKKYIACYDFRFEKFSFIERDSEILTTTGLKKKLVLWVLEDAEKHKWSKSIFVLSHLYNEKIGHKCYIVGITSAGEIVFMPVGHVNPNFHLFFYNMERDTCTTVNIKGFEEFKHHSLHITTYLDYVENMMPL</sequence>
<organism evidence="2 3">
    <name type="scientific">Brassica campestris</name>
    <name type="common">Field mustard</name>
    <dbReference type="NCBI Taxonomy" id="3711"/>
    <lineage>
        <taxon>Eukaryota</taxon>
        <taxon>Viridiplantae</taxon>
        <taxon>Streptophyta</taxon>
        <taxon>Embryophyta</taxon>
        <taxon>Tracheophyta</taxon>
        <taxon>Spermatophyta</taxon>
        <taxon>Magnoliopsida</taxon>
        <taxon>eudicotyledons</taxon>
        <taxon>Gunneridae</taxon>
        <taxon>Pentapetalae</taxon>
        <taxon>rosids</taxon>
        <taxon>malvids</taxon>
        <taxon>Brassicales</taxon>
        <taxon>Brassicaceae</taxon>
        <taxon>Brassiceae</taxon>
        <taxon>Brassica</taxon>
    </lineage>
</organism>
<reference evidence="2 3" key="1">
    <citation type="submission" date="2018-06" db="EMBL/GenBank/DDBJ databases">
        <title>WGS assembly of Brassica rapa FPsc.</title>
        <authorList>
            <person name="Bowman J."/>
            <person name="Kohchi T."/>
            <person name="Yamato K."/>
            <person name="Jenkins J."/>
            <person name="Shu S."/>
            <person name="Ishizaki K."/>
            <person name="Yamaoka S."/>
            <person name="Nishihama R."/>
            <person name="Nakamura Y."/>
            <person name="Berger F."/>
            <person name="Adam C."/>
            <person name="Aki S."/>
            <person name="Althoff F."/>
            <person name="Araki T."/>
            <person name="Arteaga-Vazquez M."/>
            <person name="Balasubrmanian S."/>
            <person name="Bauer D."/>
            <person name="Boehm C."/>
            <person name="Briginshaw L."/>
            <person name="Caballero-Perez J."/>
            <person name="Catarino B."/>
            <person name="Chen F."/>
            <person name="Chiyoda S."/>
            <person name="Chovatia M."/>
            <person name="Davies K."/>
            <person name="Delmans M."/>
            <person name="Demura T."/>
            <person name="Dierschke T."/>
            <person name="Dolan L."/>
            <person name="Dorantes-Acosta A."/>
            <person name="Eklund D."/>
            <person name="Florent S."/>
            <person name="Flores-Sandoval E."/>
            <person name="Fujiyama A."/>
            <person name="Fukuzawa H."/>
            <person name="Galik B."/>
            <person name="Grimanelli D."/>
            <person name="Grimwood J."/>
            <person name="Grossniklaus U."/>
            <person name="Hamada T."/>
            <person name="Haseloff J."/>
            <person name="Hetherington A."/>
            <person name="Higo A."/>
            <person name="Hirakawa Y."/>
            <person name="Hundley H."/>
            <person name="Ikeda Y."/>
            <person name="Inoue K."/>
            <person name="Inoue S."/>
            <person name="Ishida S."/>
            <person name="Jia Q."/>
            <person name="Kakita M."/>
            <person name="Kanazawa T."/>
            <person name="Kawai Y."/>
            <person name="Kawashima T."/>
            <person name="Kennedy M."/>
            <person name="Kinose K."/>
            <person name="Kinoshita T."/>
            <person name="Kohara Y."/>
            <person name="Koide E."/>
            <person name="Komatsu K."/>
            <person name="Kopischke S."/>
            <person name="Kubo M."/>
            <person name="Kyozuka J."/>
            <person name="Lagercrantz U."/>
            <person name="Lin S."/>
            <person name="Lindquist E."/>
            <person name="Lipzen A."/>
            <person name="Lu C."/>
            <person name="Luna E."/>
            <person name="Martienssen R."/>
            <person name="Minamino N."/>
            <person name="Mizutani M."/>
            <person name="Mizutani M."/>
            <person name="Mochizuki N."/>
            <person name="Monte I."/>
            <person name="Mosher R."/>
            <person name="Nagasaki H."/>
            <person name="Nakagami H."/>
            <person name="Naramoto S."/>
            <person name="Nishitani K."/>
            <person name="Ohtani M."/>
            <person name="Okamoto T."/>
            <person name="Okumura M."/>
            <person name="Phillips J."/>
            <person name="Pollak B."/>
            <person name="Reinders A."/>
            <person name="Roevekamp M."/>
            <person name="Sano R."/>
            <person name="Sawa S."/>
            <person name="Schmid M."/>
            <person name="Shirakawa M."/>
            <person name="Solano R."/>
            <person name="Spunde A."/>
            <person name="Suetsugu N."/>
            <person name="Sugano S."/>
            <person name="Sugiyama A."/>
            <person name="Sun R."/>
            <person name="Suzuki Y."/>
            <person name="Takenaka M."/>
            <person name="Takezawa D."/>
            <person name="Tomogane H."/>
            <person name="Tsuzuki M."/>
            <person name="Ueda T."/>
            <person name="Umeda M."/>
            <person name="Ward J."/>
            <person name="Watanabe Y."/>
            <person name="Yazaki K."/>
            <person name="Yokoyama R."/>
            <person name="Yoshitake Y."/>
            <person name="Yotsui I."/>
            <person name="Zachgo S."/>
            <person name="Schmutz J."/>
        </authorList>
    </citation>
    <scope>NUCLEOTIDE SEQUENCE [LARGE SCALE GENOMIC DNA]</scope>
    <source>
        <strain evidence="3">cv. B-3</strain>
    </source>
</reference>
<dbReference type="PANTHER" id="PTHR31111">
    <property type="entry name" value="BNAA05G37150D PROTEIN-RELATED"/>
    <property type="match status" value="1"/>
</dbReference>
<dbReference type="SUPFAM" id="SSF81383">
    <property type="entry name" value="F-box domain"/>
    <property type="match status" value="1"/>
</dbReference>
<name>A0A397Y6S0_BRACM</name>
<protein>
    <recommendedName>
        <fullName evidence="1">F-box associated beta-propeller type 3 domain-containing protein</fullName>
    </recommendedName>
</protein>
<evidence type="ECO:0000259" key="1">
    <source>
        <dbReference type="Pfam" id="PF08268"/>
    </source>
</evidence>
<accession>A0A397Y6S0</accession>
<gene>
    <name evidence="2" type="ORF">BRARA_H00099</name>
</gene>
<feature type="domain" description="F-box associated beta-propeller type 3" evidence="1">
    <location>
        <begin position="132"/>
        <end position="251"/>
    </location>
</feature>
<dbReference type="Proteomes" id="UP000264353">
    <property type="component" value="Chromosome A8"/>
</dbReference>
<dbReference type="AlphaFoldDB" id="A0A397Y6S0"/>
<dbReference type="InterPro" id="IPR036047">
    <property type="entry name" value="F-box-like_dom_sf"/>
</dbReference>
<proteinExistence type="predicted"/>
<dbReference type="PANTHER" id="PTHR31111:SF65">
    <property type="entry name" value="F-BOX DOMAIN-CONTAINING PROTEIN"/>
    <property type="match status" value="1"/>
</dbReference>
<evidence type="ECO:0000313" key="2">
    <source>
        <dbReference type="EMBL" id="RID49291.1"/>
    </source>
</evidence>
<dbReference type="Pfam" id="PF08268">
    <property type="entry name" value="FBA_3"/>
    <property type="match status" value="2"/>
</dbReference>
<dbReference type="InterPro" id="IPR013187">
    <property type="entry name" value="F-box-assoc_dom_typ3"/>
</dbReference>